<evidence type="ECO:0000256" key="3">
    <source>
        <dbReference type="ARBA" id="ARBA00023163"/>
    </source>
</evidence>
<dbReference type="Proteomes" id="UP001523369">
    <property type="component" value="Unassembled WGS sequence"/>
</dbReference>
<dbReference type="Gene3D" id="1.10.10.10">
    <property type="entry name" value="Winged helix-like DNA-binding domain superfamily/Winged helix DNA-binding domain"/>
    <property type="match status" value="1"/>
</dbReference>
<dbReference type="SMART" id="SM00448">
    <property type="entry name" value="REC"/>
    <property type="match status" value="1"/>
</dbReference>
<evidence type="ECO:0000313" key="6">
    <source>
        <dbReference type="EMBL" id="MCO8273981.1"/>
    </source>
</evidence>
<name>A0ABT1DV99_9ACTN</name>
<dbReference type="InterPro" id="IPR036388">
    <property type="entry name" value="WH-like_DNA-bd_sf"/>
</dbReference>
<dbReference type="Pfam" id="PF00072">
    <property type="entry name" value="Response_reg"/>
    <property type="match status" value="1"/>
</dbReference>
<dbReference type="PANTHER" id="PTHR43214:SF24">
    <property type="entry name" value="TRANSCRIPTIONAL REGULATORY PROTEIN NARL-RELATED"/>
    <property type="match status" value="1"/>
</dbReference>
<accession>A0ABT1DV99</accession>
<evidence type="ECO:0000259" key="5">
    <source>
        <dbReference type="PROSITE" id="PS50110"/>
    </source>
</evidence>
<evidence type="ECO:0000256" key="4">
    <source>
        <dbReference type="PROSITE-ProRule" id="PRU00169"/>
    </source>
</evidence>
<dbReference type="CDD" id="cd17535">
    <property type="entry name" value="REC_NarL-like"/>
    <property type="match status" value="1"/>
</dbReference>
<dbReference type="InterPro" id="IPR058245">
    <property type="entry name" value="NreC/VraR/RcsB-like_REC"/>
</dbReference>
<protein>
    <submittedName>
        <fullName evidence="6">Response regulator transcription factor</fullName>
    </submittedName>
</protein>
<dbReference type="RefSeq" id="WP_253240200.1">
    <property type="nucleotide sequence ID" value="NZ_JAMYJR010000028.1"/>
</dbReference>
<sequence>MRTVLAEDELLLRAGLTELLTRFGFTVCAAVGDAGALAAAVGEHRPDLVVTDVRMPPGFRDEGLRTALALRAAHPGLAVAVLSQYVEPDLAARLLDSGAGRGVGYLLKERVAAIAHRLHISDTVVGKHIGNVLAKLDLPPTDDVHRRVMAVLTYLRADSPAGQGV</sequence>
<proteinExistence type="predicted"/>
<keyword evidence="7" id="KW-1185">Reference proteome</keyword>
<keyword evidence="3" id="KW-0804">Transcription</keyword>
<dbReference type="SUPFAM" id="SSF52172">
    <property type="entry name" value="CheY-like"/>
    <property type="match status" value="1"/>
</dbReference>
<feature type="modified residue" description="4-aspartylphosphate" evidence="4">
    <location>
        <position position="52"/>
    </location>
</feature>
<dbReference type="EMBL" id="JAMYJR010000028">
    <property type="protein sequence ID" value="MCO8273981.1"/>
    <property type="molecule type" value="Genomic_DNA"/>
</dbReference>
<evidence type="ECO:0000256" key="1">
    <source>
        <dbReference type="ARBA" id="ARBA00023015"/>
    </source>
</evidence>
<dbReference type="PROSITE" id="PS50110">
    <property type="entry name" value="RESPONSE_REGULATORY"/>
    <property type="match status" value="1"/>
</dbReference>
<gene>
    <name evidence="6" type="ORF">M1L60_25610</name>
</gene>
<dbReference type="Gene3D" id="3.40.50.2300">
    <property type="match status" value="1"/>
</dbReference>
<comment type="caution">
    <text evidence="6">The sequence shown here is derived from an EMBL/GenBank/DDBJ whole genome shotgun (WGS) entry which is preliminary data.</text>
</comment>
<reference evidence="6 7" key="1">
    <citation type="submission" date="2022-06" db="EMBL/GenBank/DDBJ databases">
        <title>New Species of the Genus Actinoplanes, ActinopZanes ferrugineus.</title>
        <authorList>
            <person name="Ding P."/>
        </authorList>
    </citation>
    <scope>NUCLEOTIDE SEQUENCE [LARGE SCALE GENOMIC DNA]</scope>
    <source>
        <strain evidence="6 7">TRM88003</strain>
    </source>
</reference>
<dbReference type="InterPro" id="IPR011006">
    <property type="entry name" value="CheY-like_superfamily"/>
</dbReference>
<evidence type="ECO:0000313" key="7">
    <source>
        <dbReference type="Proteomes" id="UP001523369"/>
    </source>
</evidence>
<dbReference type="InterPro" id="IPR039420">
    <property type="entry name" value="WalR-like"/>
</dbReference>
<keyword evidence="1" id="KW-0805">Transcription regulation</keyword>
<keyword evidence="2" id="KW-0238">DNA-binding</keyword>
<dbReference type="InterPro" id="IPR001789">
    <property type="entry name" value="Sig_transdc_resp-reg_receiver"/>
</dbReference>
<feature type="domain" description="Response regulatory" evidence="5">
    <location>
        <begin position="2"/>
        <end position="123"/>
    </location>
</feature>
<keyword evidence="4" id="KW-0597">Phosphoprotein</keyword>
<organism evidence="6 7">
    <name type="scientific">Paractinoplanes aksuensis</name>
    <dbReference type="NCBI Taxonomy" id="2939490"/>
    <lineage>
        <taxon>Bacteria</taxon>
        <taxon>Bacillati</taxon>
        <taxon>Actinomycetota</taxon>
        <taxon>Actinomycetes</taxon>
        <taxon>Micromonosporales</taxon>
        <taxon>Micromonosporaceae</taxon>
        <taxon>Paractinoplanes</taxon>
    </lineage>
</organism>
<dbReference type="PANTHER" id="PTHR43214">
    <property type="entry name" value="TWO-COMPONENT RESPONSE REGULATOR"/>
    <property type="match status" value="1"/>
</dbReference>
<evidence type="ECO:0000256" key="2">
    <source>
        <dbReference type="ARBA" id="ARBA00023125"/>
    </source>
</evidence>